<accession>A0AAE0AEU6</accession>
<dbReference type="EMBL" id="JANJYJ010000005">
    <property type="protein sequence ID" value="KAK3212474.1"/>
    <property type="molecule type" value="Genomic_DNA"/>
</dbReference>
<dbReference type="InterPro" id="IPR036390">
    <property type="entry name" value="WH_DNA-bd_sf"/>
</dbReference>
<dbReference type="GO" id="GO:0005737">
    <property type="term" value="C:cytoplasm"/>
    <property type="evidence" value="ECO:0007669"/>
    <property type="project" value="UniProtKB-ARBA"/>
</dbReference>
<feature type="domain" description="HTH La-type RNA-binding" evidence="3">
    <location>
        <begin position="1"/>
        <end position="64"/>
    </location>
</feature>
<dbReference type="Gene3D" id="1.10.10.10">
    <property type="entry name" value="Winged helix-like DNA-binding domain superfamily/Winged helix DNA-binding domain"/>
    <property type="match status" value="1"/>
</dbReference>
<gene>
    <name evidence="4" type="ORF">Dsin_017180</name>
</gene>
<dbReference type="InterPro" id="IPR045180">
    <property type="entry name" value="La_dom_prot"/>
</dbReference>
<dbReference type="AlphaFoldDB" id="A0AAE0AEU6"/>
<dbReference type="InterPro" id="IPR006630">
    <property type="entry name" value="La_HTH"/>
</dbReference>
<dbReference type="PROSITE" id="PS50961">
    <property type="entry name" value="HTH_LA"/>
    <property type="match status" value="1"/>
</dbReference>
<protein>
    <recommendedName>
        <fullName evidence="3">HTH La-type RNA-binding domain-containing protein</fullName>
    </recommendedName>
</protein>
<dbReference type="InterPro" id="IPR036388">
    <property type="entry name" value="WH-like_DNA-bd_sf"/>
</dbReference>
<dbReference type="PANTHER" id="PTHR22792:SF132">
    <property type="entry name" value="LA-RELATED PROTEIN 1"/>
    <property type="match status" value="1"/>
</dbReference>
<keyword evidence="1 2" id="KW-0694">RNA-binding</keyword>
<evidence type="ECO:0000256" key="2">
    <source>
        <dbReference type="PROSITE-ProRule" id="PRU00332"/>
    </source>
</evidence>
<evidence type="ECO:0000313" key="5">
    <source>
        <dbReference type="Proteomes" id="UP001281410"/>
    </source>
</evidence>
<dbReference type="SUPFAM" id="SSF46785">
    <property type="entry name" value="Winged helix' DNA-binding domain"/>
    <property type="match status" value="1"/>
</dbReference>
<evidence type="ECO:0000313" key="4">
    <source>
        <dbReference type="EMBL" id="KAK3212474.1"/>
    </source>
</evidence>
<reference evidence="4" key="1">
    <citation type="journal article" date="2023" name="Plant J.">
        <title>Genome sequences and population genomics provide insights into the demographic history, inbreeding, and mutation load of two 'living fossil' tree species of Dipteronia.</title>
        <authorList>
            <person name="Feng Y."/>
            <person name="Comes H.P."/>
            <person name="Chen J."/>
            <person name="Zhu S."/>
            <person name="Lu R."/>
            <person name="Zhang X."/>
            <person name="Li P."/>
            <person name="Qiu J."/>
            <person name="Olsen K.M."/>
            <person name="Qiu Y."/>
        </authorList>
    </citation>
    <scope>NUCLEOTIDE SEQUENCE</scope>
    <source>
        <strain evidence="4">NBL</strain>
    </source>
</reference>
<dbReference type="GO" id="GO:0003723">
    <property type="term" value="F:RNA binding"/>
    <property type="evidence" value="ECO:0007669"/>
    <property type="project" value="UniProtKB-UniRule"/>
</dbReference>
<sequence>MHTCVRRWIIKAGLPIKLIAGFNKVKLLTGNIPLVSDALQNSTVVEIQGDKIRRRDDWVRWIMPPHINYSQAPVWD</sequence>
<name>A0AAE0AEU6_9ROSI</name>
<evidence type="ECO:0000259" key="3">
    <source>
        <dbReference type="PROSITE" id="PS50961"/>
    </source>
</evidence>
<dbReference type="Proteomes" id="UP001281410">
    <property type="component" value="Unassembled WGS sequence"/>
</dbReference>
<organism evidence="4 5">
    <name type="scientific">Dipteronia sinensis</name>
    <dbReference type="NCBI Taxonomy" id="43782"/>
    <lineage>
        <taxon>Eukaryota</taxon>
        <taxon>Viridiplantae</taxon>
        <taxon>Streptophyta</taxon>
        <taxon>Embryophyta</taxon>
        <taxon>Tracheophyta</taxon>
        <taxon>Spermatophyta</taxon>
        <taxon>Magnoliopsida</taxon>
        <taxon>eudicotyledons</taxon>
        <taxon>Gunneridae</taxon>
        <taxon>Pentapetalae</taxon>
        <taxon>rosids</taxon>
        <taxon>malvids</taxon>
        <taxon>Sapindales</taxon>
        <taxon>Sapindaceae</taxon>
        <taxon>Hippocastanoideae</taxon>
        <taxon>Acereae</taxon>
        <taxon>Dipteronia</taxon>
    </lineage>
</organism>
<comment type="caution">
    <text evidence="4">The sequence shown here is derived from an EMBL/GenBank/DDBJ whole genome shotgun (WGS) entry which is preliminary data.</text>
</comment>
<evidence type="ECO:0000256" key="1">
    <source>
        <dbReference type="ARBA" id="ARBA00022884"/>
    </source>
</evidence>
<proteinExistence type="predicted"/>
<keyword evidence="5" id="KW-1185">Reference proteome</keyword>
<dbReference type="PANTHER" id="PTHR22792">
    <property type="entry name" value="LUPUS LA PROTEIN-RELATED"/>
    <property type="match status" value="1"/>
</dbReference>